<dbReference type="InterPro" id="IPR005835">
    <property type="entry name" value="NTP_transferase_dom"/>
</dbReference>
<dbReference type="PANTHER" id="PTHR47183:SF1">
    <property type="entry name" value="GLUCOSE-1-PHOSPHATE CYTIDYLYLTRANSFERASE"/>
    <property type="match status" value="1"/>
</dbReference>
<proteinExistence type="predicted"/>
<keyword evidence="2" id="KW-0808">Transferase</keyword>
<keyword evidence="2" id="KW-0548">Nucleotidyltransferase</keyword>
<evidence type="ECO:0000313" key="2">
    <source>
        <dbReference type="EMBL" id="MFC3050553.1"/>
    </source>
</evidence>
<dbReference type="EMBL" id="JBHRSL010000001">
    <property type="protein sequence ID" value="MFC3050553.1"/>
    <property type="molecule type" value="Genomic_DNA"/>
</dbReference>
<comment type="caution">
    <text evidence="2">The sequence shown here is derived from an EMBL/GenBank/DDBJ whole genome shotgun (WGS) entry which is preliminary data.</text>
</comment>
<dbReference type="GO" id="GO:0047343">
    <property type="term" value="F:glucose-1-phosphate cytidylyltransferase activity"/>
    <property type="evidence" value="ECO:0007669"/>
    <property type="project" value="UniProtKB-EC"/>
</dbReference>
<dbReference type="RefSeq" id="WP_194214928.1">
    <property type="nucleotide sequence ID" value="NZ_CP061205.1"/>
</dbReference>
<feature type="domain" description="Nucleotidyl transferase" evidence="1">
    <location>
        <begin position="2"/>
        <end position="231"/>
    </location>
</feature>
<reference evidence="3" key="1">
    <citation type="journal article" date="2019" name="Int. J. Syst. Evol. Microbiol.">
        <title>The Global Catalogue of Microorganisms (GCM) 10K type strain sequencing project: providing services to taxonomists for standard genome sequencing and annotation.</title>
        <authorList>
            <consortium name="The Broad Institute Genomics Platform"/>
            <consortium name="The Broad Institute Genome Sequencing Center for Infectious Disease"/>
            <person name="Wu L."/>
            <person name="Ma J."/>
        </authorList>
    </citation>
    <scope>NUCLEOTIDE SEQUENCE [LARGE SCALE GENOMIC DNA]</scope>
    <source>
        <strain evidence="3">KCTC 62164</strain>
    </source>
</reference>
<evidence type="ECO:0000313" key="3">
    <source>
        <dbReference type="Proteomes" id="UP001595444"/>
    </source>
</evidence>
<dbReference type="InterPro" id="IPR046981">
    <property type="entry name" value="G1P_cyt_trans"/>
</dbReference>
<organism evidence="2 3">
    <name type="scientific">Kordiimonas pumila</name>
    <dbReference type="NCBI Taxonomy" id="2161677"/>
    <lineage>
        <taxon>Bacteria</taxon>
        <taxon>Pseudomonadati</taxon>
        <taxon>Pseudomonadota</taxon>
        <taxon>Alphaproteobacteria</taxon>
        <taxon>Kordiimonadales</taxon>
        <taxon>Kordiimonadaceae</taxon>
        <taxon>Kordiimonas</taxon>
    </lineage>
</organism>
<dbReference type="Gene3D" id="3.90.550.10">
    <property type="entry name" value="Spore Coat Polysaccharide Biosynthesis Protein SpsA, Chain A"/>
    <property type="match status" value="1"/>
</dbReference>
<gene>
    <name evidence="2" type="primary">rfbF</name>
    <name evidence="2" type="ORF">ACFOKA_01400</name>
</gene>
<dbReference type="Pfam" id="PF00483">
    <property type="entry name" value="NTP_transferase"/>
    <property type="match status" value="1"/>
</dbReference>
<protein>
    <submittedName>
        <fullName evidence="2">Glucose-1-phosphate cytidylyltransferase</fullName>
        <ecNumber evidence="2">2.7.7.33</ecNumber>
    </submittedName>
</protein>
<dbReference type="CDD" id="cd02524">
    <property type="entry name" value="G1P_cytidylyltransferase"/>
    <property type="match status" value="1"/>
</dbReference>
<evidence type="ECO:0000259" key="1">
    <source>
        <dbReference type="Pfam" id="PF00483"/>
    </source>
</evidence>
<dbReference type="EC" id="2.7.7.33" evidence="2"/>
<dbReference type="PANTHER" id="PTHR47183">
    <property type="entry name" value="GLUCOSE-1-PHOSPHATE CYTIDYLYLTRANSFERASE-RELATED"/>
    <property type="match status" value="1"/>
</dbReference>
<dbReference type="Proteomes" id="UP001595444">
    <property type="component" value="Unassembled WGS sequence"/>
</dbReference>
<accession>A0ABV7D067</accession>
<keyword evidence="3" id="KW-1185">Reference proteome</keyword>
<dbReference type="NCBIfam" id="TIGR02623">
    <property type="entry name" value="G1P_cyt_trans"/>
    <property type="match status" value="1"/>
</dbReference>
<dbReference type="InterPro" id="IPR013446">
    <property type="entry name" value="G1P_cyt_trans-like"/>
</dbReference>
<dbReference type="InterPro" id="IPR029044">
    <property type="entry name" value="Nucleotide-diphossugar_trans"/>
</dbReference>
<dbReference type="SUPFAM" id="SSF53448">
    <property type="entry name" value="Nucleotide-diphospho-sugar transferases"/>
    <property type="match status" value="1"/>
</dbReference>
<name>A0ABV7D067_9PROT</name>
<sequence>MKTVLLAGGYGTRFAEMTEAVPKPMVPIGGKPILWHIMKHYTTFGHRDFIICLGYKADVIRNYMMGLLHNMSDFTVDLGTGEIQYHNRAGENWRLTLIDTGIDTGTGGRLRKIQHLVEGETFCMTYGDGVSNVDIAALKAHHAAQGKLATVTAIVPPSRYGCLDMDGDDVVSFSEKPDAARSFARINGGFFVLDAGVIDYIHADSDMWEDQPMQDLVAAKQMSAFKHDGYWQCMDNLRDHKNLEALWVTGKAPWKTW</sequence>